<reference evidence="3" key="1">
    <citation type="submission" date="2020-04" db="EMBL/GenBank/DDBJ databases">
        <authorList>
            <person name="Zhang T."/>
        </authorList>
    </citation>
    <scope>NUCLEOTIDE SEQUENCE</scope>
    <source>
        <strain evidence="3">HKST-UBA02</strain>
    </source>
</reference>
<feature type="domain" description="Gfo/Idh/MocA-like oxidoreductase N-terminal" evidence="1">
    <location>
        <begin position="4"/>
        <end position="121"/>
    </location>
</feature>
<dbReference type="InterPro" id="IPR036291">
    <property type="entry name" value="NAD(P)-bd_dom_sf"/>
</dbReference>
<dbReference type="EMBL" id="JAGQHS010000046">
    <property type="protein sequence ID" value="MCA9756221.1"/>
    <property type="molecule type" value="Genomic_DNA"/>
</dbReference>
<accession>A0A956NC02</accession>
<evidence type="ECO:0000313" key="4">
    <source>
        <dbReference type="Proteomes" id="UP000739538"/>
    </source>
</evidence>
<dbReference type="Proteomes" id="UP000739538">
    <property type="component" value="Unassembled WGS sequence"/>
</dbReference>
<sequence>MTTIGVVGLGYWGPNLVRNLIENRHCTRVLVCDQNPLALERTVNRYPTAVPFARYEEMLADPALEGVMIATPINTHYELAKKALANGKHVFVEKPFTSSSDQAVDLISMADAQKLVIGVGHTFEYSPPVLKIRDIMERGELGEIFYISSTRVNLGLHSKDHSVIWDLAPHDLSMIMYWLGEAPFEVAATGKDFVQKGIPDVAFLSLRFASGAIAHVEVSWLAPSKLRRTTIVGAAKMLVYDDTEHLEPVKLFDKGVRFKDPDSFGEYQLSYRTGDIVSPKIESFEPLQAEVNDFVTGVIQRRNPKADGEDGLRVVQVLEAAERSLHSAGEPVKIEDVKSWI</sequence>
<dbReference type="InterPro" id="IPR055170">
    <property type="entry name" value="GFO_IDH_MocA-like_dom"/>
</dbReference>
<evidence type="ECO:0000259" key="1">
    <source>
        <dbReference type="Pfam" id="PF01408"/>
    </source>
</evidence>
<evidence type="ECO:0000259" key="2">
    <source>
        <dbReference type="Pfam" id="PF22725"/>
    </source>
</evidence>
<dbReference type="InterPro" id="IPR051450">
    <property type="entry name" value="Gfo/Idh/MocA_Oxidoreductases"/>
</dbReference>
<dbReference type="Gene3D" id="3.30.360.10">
    <property type="entry name" value="Dihydrodipicolinate Reductase, domain 2"/>
    <property type="match status" value="1"/>
</dbReference>
<dbReference type="Pfam" id="PF01408">
    <property type="entry name" value="GFO_IDH_MocA"/>
    <property type="match status" value="1"/>
</dbReference>
<dbReference type="GO" id="GO:0000166">
    <property type="term" value="F:nucleotide binding"/>
    <property type="evidence" value="ECO:0007669"/>
    <property type="project" value="InterPro"/>
</dbReference>
<dbReference type="InterPro" id="IPR000683">
    <property type="entry name" value="Gfo/Idh/MocA-like_OxRdtase_N"/>
</dbReference>
<dbReference type="SUPFAM" id="SSF55347">
    <property type="entry name" value="Glyceraldehyde-3-phosphate dehydrogenase-like, C-terminal domain"/>
    <property type="match status" value="1"/>
</dbReference>
<dbReference type="SUPFAM" id="SSF51735">
    <property type="entry name" value="NAD(P)-binding Rossmann-fold domains"/>
    <property type="match status" value="1"/>
</dbReference>
<dbReference type="Gene3D" id="3.40.50.720">
    <property type="entry name" value="NAD(P)-binding Rossmann-like Domain"/>
    <property type="match status" value="1"/>
</dbReference>
<reference evidence="3" key="2">
    <citation type="journal article" date="2021" name="Microbiome">
        <title>Successional dynamics and alternative stable states in a saline activated sludge microbial community over 9 years.</title>
        <authorList>
            <person name="Wang Y."/>
            <person name="Ye J."/>
            <person name="Ju F."/>
            <person name="Liu L."/>
            <person name="Boyd J.A."/>
            <person name="Deng Y."/>
            <person name="Parks D.H."/>
            <person name="Jiang X."/>
            <person name="Yin X."/>
            <person name="Woodcroft B.J."/>
            <person name="Tyson G.W."/>
            <person name="Hugenholtz P."/>
            <person name="Polz M.F."/>
            <person name="Zhang T."/>
        </authorList>
    </citation>
    <scope>NUCLEOTIDE SEQUENCE</scope>
    <source>
        <strain evidence="3">HKST-UBA02</strain>
    </source>
</reference>
<comment type="caution">
    <text evidence="3">The sequence shown here is derived from an EMBL/GenBank/DDBJ whole genome shotgun (WGS) entry which is preliminary data.</text>
</comment>
<proteinExistence type="predicted"/>
<name>A0A956NC02_UNCEI</name>
<dbReference type="AlphaFoldDB" id="A0A956NC02"/>
<gene>
    <name evidence="3" type="ORF">KDA27_10485</name>
</gene>
<dbReference type="PANTHER" id="PTHR43377">
    <property type="entry name" value="BILIVERDIN REDUCTASE A"/>
    <property type="match status" value="1"/>
</dbReference>
<evidence type="ECO:0000313" key="3">
    <source>
        <dbReference type="EMBL" id="MCA9756221.1"/>
    </source>
</evidence>
<protein>
    <submittedName>
        <fullName evidence="3">Gfo/Idh/MocA family oxidoreductase</fullName>
    </submittedName>
</protein>
<dbReference type="Pfam" id="PF22725">
    <property type="entry name" value="GFO_IDH_MocA_C3"/>
    <property type="match status" value="1"/>
</dbReference>
<organism evidence="3 4">
    <name type="scientific">Eiseniibacteriota bacterium</name>
    <dbReference type="NCBI Taxonomy" id="2212470"/>
    <lineage>
        <taxon>Bacteria</taxon>
        <taxon>Candidatus Eiseniibacteriota</taxon>
    </lineage>
</organism>
<dbReference type="PANTHER" id="PTHR43377:SF6">
    <property type="entry name" value="GFO_IDH_MOCA-LIKE OXIDOREDUCTASE N-TERMINAL DOMAIN-CONTAINING PROTEIN"/>
    <property type="match status" value="1"/>
</dbReference>
<feature type="domain" description="GFO/IDH/MocA-like oxidoreductase" evidence="2">
    <location>
        <begin position="130"/>
        <end position="237"/>
    </location>
</feature>